<sequence length="87" mass="9366">MVQNYVKSPCISEQCVVNIHLLASRFLSATEDPPYLGDDAHSICRGSKSSRSSGVEVWRGCLPAQVSSLSLERGSSSTNHVLLLSAM</sequence>
<comment type="caution">
    <text evidence="1">The sequence shown here is derived from an EMBL/GenBank/DDBJ whole genome shotgun (WGS) entry which is preliminary data.</text>
</comment>
<gene>
    <name evidence="1" type="ORF">TNCV_3502111</name>
</gene>
<evidence type="ECO:0000313" key="2">
    <source>
        <dbReference type="Proteomes" id="UP000887159"/>
    </source>
</evidence>
<dbReference type="AlphaFoldDB" id="A0A8X6V7M3"/>
<proteinExistence type="predicted"/>
<evidence type="ECO:0000313" key="1">
    <source>
        <dbReference type="EMBL" id="GFY02329.1"/>
    </source>
</evidence>
<dbReference type="EMBL" id="BMAU01021233">
    <property type="protein sequence ID" value="GFY02329.1"/>
    <property type="molecule type" value="Genomic_DNA"/>
</dbReference>
<organism evidence="1 2">
    <name type="scientific">Trichonephila clavipes</name>
    <name type="common">Golden silk orbweaver</name>
    <name type="synonym">Nephila clavipes</name>
    <dbReference type="NCBI Taxonomy" id="2585209"/>
    <lineage>
        <taxon>Eukaryota</taxon>
        <taxon>Metazoa</taxon>
        <taxon>Ecdysozoa</taxon>
        <taxon>Arthropoda</taxon>
        <taxon>Chelicerata</taxon>
        <taxon>Arachnida</taxon>
        <taxon>Araneae</taxon>
        <taxon>Araneomorphae</taxon>
        <taxon>Entelegynae</taxon>
        <taxon>Araneoidea</taxon>
        <taxon>Nephilidae</taxon>
        <taxon>Trichonephila</taxon>
    </lineage>
</organism>
<dbReference type="Proteomes" id="UP000887159">
    <property type="component" value="Unassembled WGS sequence"/>
</dbReference>
<keyword evidence="2" id="KW-1185">Reference proteome</keyword>
<accession>A0A8X6V7M3</accession>
<reference evidence="1" key="1">
    <citation type="submission" date="2020-08" db="EMBL/GenBank/DDBJ databases">
        <title>Multicomponent nature underlies the extraordinary mechanical properties of spider dragline silk.</title>
        <authorList>
            <person name="Kono N."/>
            <person name="Nakamura H."/>
            <person name="Mori M."/>
            <person name="Yoshida Y."/>
            <person name="Ohtoshi R."/>
            <person name="Malay A.D."/>
            <person name="Moran D.A.P."/>
            <person name="Tomita M."/>
            <person name="Numata K."/>
            <person name="Arakawa K."/>
        </authorList>
    </citation>
    <scope>NUCLEOTIDE SEQUENCE</scope>
</reference>
<protein>
    <submittedName>
        <fullName evidence="1">Uncharacterized protein</fullName>
    </submittedName>
</protein>
<name>A0A8X6V7M3_TRICX</name>